<accession>A0A2N9ARC4</accession>
<name>A0A2N9ARC4_METEX</name>
<protein>
    <recommendedName>
        <fullName evidence="4">Gene transfer agent family protein</fullName>
    </recommendedName>
</protein>
<dbReference type="AlphaFoldDB" id="A0A2N9ARC4"/>
<proteinExistence type="predicted"/>
<dbReference type="InterPro" id="IPR021791">
    <property type="entry name" value="Phage_TAC_11"/>
</dbReference>
<dbReference type="Pfam" id="PF11836">
    <property type="entry name" value="Phage_TAC_11"/>
    <property type="match status" value="1"/>
</dbReference>
<feature type="region of interest" description="Disordered" evidence="1">
    <location>
        <begin position="104"/>
        <end position="132"/>
    </location>
</feature>
<gene>
    <name evidence="2" type="ORF">TK0001_3240</name>
</gene>
<dbReference type="EMBL" id="LT962688">
    <property type="protein sequence ID" value="SOR29842.1"/>
    <property type="molecule type" value="Genomic_DNA"/>
</dbReference>
<evidence type="ECO:0000313" key="3">
    <source>
        <dbReference type="Proteomes" id="UP000233769"/>
    </source>
</evidence>
<evidence type="ECO:0000256" key="1">
    <source>
        <dbReference type="SAM" id="MobiDB-lite"/>
    </source>
</evidence>
<evidence type="ECO:0000313" key="2">
    <source>
        <dbReference type="EMBL" id="SOR29842.1"/>
    </source>
</evidence>
<organism evidence="2 3">
    <name type="scientific">Methylorubrum extorquens</name>
    <name type="common">Methylobacterium dichloromethanicum</name>
    <name type="synonym">Methylobacterium extorquens</name>
    <dbReference type="NCBI Taxonomy" id="408"/>
    <lineage>
        <taxon>Bacteria</taxon>
        <taxon>Pseudomonadati</taxon>
        <taxon>Pseudomonadota</taxon>
        <taxon>Alphaproteobacteria</taxon>
        <taxon>Hyphomicrobiales</taxon>
        <taxon>Methylobacteriaceae</taxon>
        <taxon>Methylorubrum</taxon>
    </lineage>
</organism>
<sequence length="132" mass="13732">MRTDTSATALHADFAGRTLKFELAIGEIGELERRCNAGIGEIMVRLAAHRFFAHDIVETIRLGLIGGGLSQADAETLMRWNVLGRPLAENLQLAGSILEAAVSGVPAPGNPATEGANDAAPETSPSSIDPAA</sequence>
<feature type="compositionally biased region" description="Polar residues" evidence="1">
    <location>
        <begin position="123"/>
        <end position="132"/>
    </location>
</feature>
<dbReference type="Proteomes" id="UP000233769">
    <property type="component" value="Chromosome tk0001"/>
</dbReference>
<evidence type="ECO:0008006" key="4">
    <source>
        <dbReference type="Google" id="ProtNLM"/>
    </source>
</evidence>
<reference evidence="3" key="1">
    <citation type="submission" date="2017-10" db="EMBL/GenBank/DDBJ databases">
        <authorList>
            <person name="Regsiter A."/>
            <person name="William W."/>
        </authorList>
    </citation>
    <scope>NUCLEOTIDE SEQUENCE [LARGE SCALE GENOMIC DNA]</scope>
</reference>